<proteinExistence type="inferred from homology"/>
<keyword evidence="3" id="KW-0285">Flavoprotein</keyword>
<comment type="cofactor">
    <cofactor evidence="1">
        <name>FAD</name>
        <dbReference type="ChEBI" id="CHEBI:57692"/>
    </cofactor>
</comment>
<dbReference type="SUPFAM" id="SSF55103">
    <property type="entry name" value="FAD-linked oxidases, C-terminal domain"/>
    <property type="match status" value="1"/>
</dbReference>
<evidence type="ECO:0000256" key="2">
    <source>
        <dbReference type="ARBA" id="ARBA00008000"/>
    </source>
</evidence>
<feature type="domain" description="FAD-binding PCMH-type" evidence="6">
    <location>
        <begin position="29"/>
        <end position="210"/>
    </location>
</feature>
<keyword evidence="4" id="KW-0274">FAD</keyword>
<dbReference type="InterPro" id="IPR016164">
    <property type="entry name" value="FAD-linked_Oxase-like_C"/>
</dbReference>
<dbReference type="PANTHER" id="PTHR42934:SF3">
    <property type="entry name" value="D-LACTATE DEHYDROGENASE"/>
    <property type="match status" value="1"/>
</dbReference>
<dbReference type="InterPro" id="IPR004113">
    <property type="entry name" value="FAD-bd_oxidored_4_C"/>
</dbReference>
<evidence type="ECO:0000313" key="7">
    <source>
        <dbReference type="EMBL" id="PMP70794.1"/>
    </source>
</evidence>
<dbReference type="SUPFAM" id="SSF56176">
    <property type="entry name" value="FAD-binding/transporter-associated domain-like"/>
    <property type="match status" value="1"/>
</dbReference>
<dbReference type="GO" id="GO:0071949">
    <property type="term" value="F:FAD binding"/>
    <property type="evidence" value="ECO:0007669"/>
    <property type="project" value="InterPro"/>
</dbReference>
<name>A0A2J6WK89_9BACT</name>
<gene>
    <name evidence="7" type="ORF">C0186_04655</name>
</gene>
<dbReference type="AlphaFoldDB" id="A0A2J6WK89"/>
<evidence type="ECO:0000256" key="5">
    <source>
        <dbReference type="ARBA" id="ARBA00023002"/>
    </source>
</evidence>
<dbReference type="InterPro" id="IPR016169">
    <property type="entry name" value="FAD-bd_PCMH_sub2"/>
</dbReference>
<dbReference type="EMBL" id="PNIO01000037">
    <property type="protein sequence ID" value="PMP70794.1"/>
    <property type="molecule type" value="Genomic_DNA"/>
</dbReference>
<evidence type="ECO:0000313" key="8">
    <source>
        <dbReference type="Proteomes" id="UP000242288"/>
    </source>
</evidence>
<dbReference type="InterPro" id="IPR006094">
    <property type="entry name" value="Oxid_FAD_bind_N"/>
</dbReference>
<dbReference type="Gene3D" id="3.30.70.2740">
    <property type="match status" value="1"/>
</dbReference>
<organism evidence="7 8">
    <name type="scientific">Thermodesulfovibrio aggregans</name>
    <dbReference type="NCBI Taxonomy" id="86166"/>
    <lineage>
        <taxon>Bacteria</taxon>
        <taxon>Pseudomonadati</taxon>
        <taxon>Nitrospirota</taxon>
        <taxon>Thermodesulfovibrionia</taxon>
        <taxon>Thermodesulfovibrionales</taxon>
        <taxon>Thermodesulfovibrionaceae</taxon>
        <taxon>Thermodesulfovibrio</taxon>
    </lineage>
</organism>
<evidence type="ECO:0000256" key="4">
    <source>
        <dbReference type="ARBA" id="ARBA00022827"/>
    </source>
</evidence>
<comment type="similarity">
    <text evidence="2">Belongs to the FAD-binding oxidoreductase/transferase type 4 family.</text>
</comment>
<accession>A0A2J6WK89</accession>
<dbReference type="PROSITE" id="PS51387">
    <property type="entry name" value="FAD_PCMH"/>
    <property type="match status" value="1"/>
</dbReference>
<dbReference type="InterPro" id="IPR051914">
    <property type="entry name" value="FAD-linked_OxidoTrans_Type4"/>
</dbReference>
<dbReference type="Pfam" id="PF02913">
    <property type="entry name" value="FAD-oxidase_C"/>
    <property type="match status" value="1"/>
</dbReference>
<dbReference type="Proteomes" id="UP000242288">
    <property type="component" value="Unassembled WGS sequence"/>
</dbReference>
<dbReference type="InterPro" id="IPR036318">
    <property type="entry name" value="FAD-bd_PCMH-like_sf"/>
</dbReference>
<dbReference type="Gene3D" id="1.10.45.10">
    <property type="entry name" value="Vanillyl-alcohol Oxidase, Chain A, domain 4"/>
    <property type="match status" value="1"/>
</dbReference>
<sequence>MKDLTLIEGIEISDEKEDLICYSYDASYAKGSLPELVAWPKSTEEIVKIVKWATNKGLKILPRGAGTGMAGGVIPINSKSIIISLEKMREVLEINQKNFTSIVEPGVINGELQKELMIHELFYPPDPASLDYCTIGGNVATNAGGPRAVKYGVTRNYCLGCEVVLSNGAVLTLGGKTLKRVTGYELKELFIGSEGTLGIISKVILRVLPQPEEVITLLISFDSIDSAGEAVPKIIGSGIVPRTLEFLDSSCLSLIEKNYELGLPTQVEALLLVELDGEITSIKRDGEKIVNIARKLKGETQIATDYYARENLWKARRSISPCILKMQDKEKINIDIVVPLDSLSKTFIKLNQLSNESNIPIISFGHAGDGNIHVNILVEKGNEEEKTRGFELVKKIFEFVVSLGGAISGEHGIGITKKPYINIQLEKKQIELMQAIKRIFDPKGFMNPGKIF</sequence>
<reference evidence="7 8" key="1">
    <citation type="submission" date="2018-01" db="EMBL/GenBank/DDBJ databases">
        <title>Metagenomic assembled genomes from two thermal pools in the Uzon Caldera, Kamchatka, Russia.</title>
        <authorList>
            <person name="Wilkins L."/>
            <person name="Ettinger C."/>
        </authorList>
    </citation>
    <scope>NUCLEOTIDE SEQUENCE [LARGE SCALE GENOMIC DNA]</scope>
    <source>
        <strain evidence="7">ZAV-04</strain>
    </source>
</reference>
<dbReference type="FunFam" id="1.10.45.10:FF:000001">
    <property type="entry name" value="D-lactate dehydrogenase mitochondrial"/>
    <property type="match status" value="1"/>
</dbReference>
<keyword evidence="5" id="KW-0560">Oxidoreductase</keyword>
<dbReference type="Pfam" id="PF01565">
    <property type="entry name" value="FAD_binding_4"/>
    <property type="match status" value="1"/>
</dbReference>
<dbReference type="InterPro" id="IPR016171">
    <property type="entry name" value="Vanillyl_alc_oxidase_C-sub2"/>
</dbReference>
<dbReference type="Gene3D" id="3.30.465.10">
    <property type="match status" value="1"/>
</dbReference>
<evidence type="ECO:0000256" key="3">
    <source>
        <dbReference type="ARBA" id="ARBA00022630"/>
    </source>
</evidence>
<dbReference type="InterPro" id="IPR016166">
    <property type="entry name" value="FAD-bd_PCMH"/>
</dbReference>
<protein>
    <submittedName>
        <fullName evidence="7">Glycolate oxidase subunit GlcD</fullName>
    </submittedName>
</protein>
<dbReference type="GO" id="GO:0016491">
    <property type="term" value="F:oxidoreductase activity"/>
    <property type="evidence" value="ECO:0007669"/>
    <property type="project" value="UniProtKB-KW"/>
</dbReference>
<dbReference type="PANTHER" id="PTHR42934">
    <property type="entry name" value="GLYCOLATE OXIDASE SUBUNIT GLCD"/>
    <property type="match status" value="1"/>
</dbReference>
<dbReference type="FunFam" id="3.30.70.2740:FF:000001">
    <property type="entry name" value="D-lactate dehydrogenase mitochondrial"/>
    <property type="match status" value="1"/>
</dbReference>
<comment type="caution">
    <text evidence="7">The sequence shown here is derived from an EMBL/GenBank/DDBJ whole genome shotgun (WGS) entry which is preliminary data.</text>
</comment>
<evidence type="ECO:0000256" key="1">
    <source>
        <dbReference type="ARBA" id="ARBA00001974"/>
    </source>
</evidence>
<evidence type="ECO:0000259" key="6">
    <source>
        <dbReference type="PROSITE" id="PS51387"/>
    </source>
</evidence>